<evidence type="ECO:0000313" key="3">
    <source>
        <dbReference type="EMBL" id="MEE2037164.1"/>
    </source>
</evidence>
<keyword evidence="2" id="KW-0812">Transmembrane</keyword>
<evidence type="ECO:0000256" key="1">
    <source>
        <dbReference type="SAM" id="MobiDB-lite"/>
    </source>
</evidence>
<evidence type="ECO:0000256" key="2">
    <source>
        <dbReference type="SAM" id="Phobius"/>
    </source>
</evidence>
<accession>A0ABU7K4P8</accession>
<reference evidence="3 4" key="1">
    <citation type="submission" date="2023-08" db="EMBL/GenBank/DDBJ databases">
        <authorList>
            <person name="Girao M."/>
            <person name="Carvalho M.F."/>
        </authorList>
    </citation>
    <scope>NUCLEOTIDE SEQUENCE [LARGE SCALE GENOMIC DNA]</scope>
    <source>
        <strain evidence="3 4">CT-R113</strain>
    </source>
</reference>
<dbReference type="EMBL" id="JAUZMY010000006">
    <property type="protein sequence ID" value="MEE2037164.1"/>
    <property type="molecule type" value="Genomic_DNA"/>
</dbReference>
<proteinExistence type="predicted"/>
<feature type="transmembrane region" description="Helical" evidence="2">
    <location>
        <begin position="6"/>
        <end position="24"/>
    </location>
</feature>
<dbReference type="Proteomes" id="UP001356095">
    <property type="component" value="Unassembled WGS sequence"/>
</dbReference>
<evidence type="ECO:0000313" key="4">
    <source>
        <dbReference type="Proteomes" id="UP001356095"/>
    </source>
</evidence>
<organism evidence="3 4">
    <name type="scientific">Nocardiopsis codii</name>
    <dbReference type="NCBI Taxonomy" id="3065942"/>
    <lineage>
        <taxon>Bacteria</taxon>
        <taxon>Bacillati</taxon>
        <taxon>Actinomycetota</taxon>
        <taxon>Actinomycetes</taxon>
        <taxon>Streptosporangiales</taxon>
        <taxon>Nocardiopsidaceae</taxon>
        <taxon>Nocardiopsis</taxon>
    </lineage>
</organism>
<sequence length="116" mass="13118">MEPVSMVIGATIALGGFLFGRLMTQRQSRSTLEQQRRREQARVLSSPQNPQPLCGCNHHLVFHDQETKRCQTQVVIPGRWTGQASSTYRQCMCQGYRGPLPLDEYYAPDYLNGTDG</sequence>
<dbReference type="RefSeq" id="WP_330090967.1">
    <property type="nucleotide sequence ID" value="NZ_JAUZMY010000006.1"/>
</dbReference>
<keyword evidence="2" id="KW-1133">Transmembrane helix</keyword>
<comment type="caution">
    <text evidence="3">The sequence shown here is derived from an EMBL/GenBank/DDBJ whole genome shotgun (WGS) entry which is preliminary data.</text>
</comment>
<protein>
    <submittedName>
        <fullName evidence="3">Uncharacterized protein</fullName>
    </submittedName>
</protein>
<gene>
    <name evidence="3" type="ORF">Q8791_08020</name>
</gene>
<keyword evidence="2" id="KW-0472">Membrane</keyword>
<keyword evidence="4" id="KW-1185">Reference proteome</keyword>
<name>A0ABU7K4P8_9ACTN</name>
<feature type="region of interest" description="Disordered" evidence="1">
    <location>
        <begin position="29"/>
        <end position="51"/>
    </location>
</feature>